<evidence type="ECO:0000313" key="2">
    <source>
        <dbReference type="EMBL" id="KAK6357194.1"/>
    </source>
</evidence>
<feature type="transmembrane region" description="Helical" evidence="1">
    <location>
        <begin position="485"/>
        <end position="509"/>
    </location>
</feature>
<keyword evidence="1" id="KW-0812">Transmembrane</keyword>
<keyword evidence="3" id="KW-1185">Reference proteome</keyword>
<dbReference type="Proteomes" id="UP001313282">
    <property type="component" value="Unassembled WGS sequence"/>
</dbReference>
<dbReference type="AlphaFoldDB" id="A0AAN8RH57"/>
<evidence type="ECO:0000313" key="3">
    <source>
        <dbReference type="Proteomes" id="UP001313282"/>
    </source>
</evidence>
<reference evidence="2 3" key="1">
    <citation type="submission" date="2019-10" db="EMBL/GenBank/DDBJ databases">
        <authorList>
            <person name="Palmer J.M."/>
        </authorList>
    </citation>
    <scope>NUCLEOTIDE SEQUENCE [LARGE SCALE GENOMIC DNA]</scope>
    <source>
        <strain evidence="2 3">TWF718</strain>
    </source>
</reference>
<dbReference type="EMBL" id="JAVHNR010000001">
    <property type="protein sequence ID" value="KAK6357194.1"/>
    <property type="molecule type" value="Genomic_DNA"/>
</dbReference>
<dbReference type="PANTHER" id="PTHR38790:SF8">
    <property type="entry name" value="F-BOX DOMAIN-CONTAINING PROTEIN"/>
    <property type="match status" value="1"/>
</dbReference>
<gene>
    <name evidence="2" type="ORF">TWF718_001518</name>
</gene>
<sequence length="522" mass="59856">MCGGRSRKRPTGDARYHQYHIQDQLARIHPGSNADAVAPIPTLSKSSLQSLPTEILSQIFSYLLHSSTGIWIGGFATIGLDKGSKSTWFDFTNPYTLDKLYPASGLFLVSRRISTIALDVLYSLNEFRIRLDEETLLRSWLLSIGTENRNRITRLQLHGVMRTTPRELQKIGNSLQMMQRLRRIDYQPGSSNNRKVSTDTVEFDISADEIPQYSKTIMSMYTTKGLPATLRIIGTHPDASVFMEEQFQQRSRLLSLPKPILYKILSFCYTDDQVEISSPFNGSKDDRRYDPMTGSLTDYHLCCHYFQIFLVCKSLSRIMREIIYSSTAFTLQHQAFVVFSDVIRAEDFDRVTTLELVVGQPETERLFYNVQCLKAILNRLLRPSSNIRNLKIKMQRLCVPYLSIFRGLLMQLKAKCEIKLEESDQIHIDQIGVKFNDISWMLDADIDPNTTWAWGHSSKKWKNLPAIENDIAAHRRWKKVKKGGLWVGVVIAAPVGILILAPIICFSVLKEVVPDLRLKRRR</sequence>
<dbReference type="PANTHER" id="PTHR38790">
    <property type="entry name" value="2EXR DOMAIN-CONTAINING PROTEIN-RELATED"/>
    <property type="match status" value="1"/>
</dbReference>
<organism evidence="2 3">
    <name type="scientific">Orbilia javanica</name>
    <dbReference type="NCBI Taxonomy" id="47235"/>
    <lineage>
        <taxon>Eukaryota</taxon>
        <taxon>Fungi</taxon>
        <taxon>Dikarya</taxon>
        <taxon>Ascomycota</taxon>
        <taxon>Pezizomycotina</taxon>
        <taxon>Orbiliomycetes</taxon>
        <taxon>Orbiliales</taxon>
        <taxon>Orbiliaceae</taxon>
        <taxon>Orbilia</taxon>
    </lineage>
</organism>
<protein>
    <submittedName>
        <fullName evidence="2">Uncharacterized protein</fullName>
    </submittedName>
</protein>
<evidence type="ECO:0000256" key="1">
    <source>
        <dbReference type="SAM" id="Phobius"/>
    </source>
</evidence>
<accession>A0AAN8RH57</accession>
<keyword evidence="1" id="KW-0472">Membrane</keyword>
<proteinExistence type="predicted"/>
<comment type="caution">
    <text evidence="2">The sequence shown here is derived from an EMBL/GenBank/DDBJ whole genome shotgun (WGS) entry which is preliminary data.</text>
</comment>
<keyword evidence="1" id="KW-1133">Transmembrane helix</keyword>
<name>A0AAN8RH57_9PEZI</name>